<dbReference type="PANTHER" id="PTHR43394">
    <property type="entry name" value="ATP-DEPENDENT PERMEASE MDL1, MITOCHONDRIAL"/>
    <property type="match status" value="1"/>
</dbReference>
<protein>
    <submittedName>
        <fullName evidence="1">Uncharacterized protein</fullName>
    </submittedName>
</protein>
<evidence type="ECO:0000313" key="1">
    <source>
        <dbReference type="EMBL" id="CAD7440968.1"/>
    </source>
</evidence>
<dbReference type="InterPro" id="IPR039421">
    <property type="entry name" value="Type_1_exporter"/>
</dbReference>
<dbReference type="Gene3D" id="3.40.50.300">
    <property type="entry name" value="P-loop containing nucleotide triphosphate hydrolases"/>
    <property type="match status" value="1"/>
</dbReference>
<name>A0A7R9EV76_9NEOP</name>
<dbReference type="SUPFAM" id="SSF56219">
    <property type="entry name" value="DNase I-like"/>
    <property type="match status" value="1"/>
</dbReference>
<sequence length="241" mass="27824">MLLLQWNCRDFYARIEEIKQLISFLHPPILCLQEIHFRPTDNSMLRGYDVYRTDKLFFDRASGGVAIFLLILEESLETLSPAVEERIHSSVKDYFSSSTVIIIAHRLQFVKNCDKVMAILNGKVAEFDTPSKLYRNTKSTFSQIMAASVYDNFETELVPPKLLYSKVLHTLSKFFLTDVENVSSRPEDTPLHMKANLSYALLHRDIFFLIPGQEIFPSPILIQLTLHMHITQLGVRVEQTQ</sequence>
<dbReference type="EMBL" id="OD565142">
    <property type="protein sequence ID" value="CAD7440968.1"/>
    <property type="molecule type" value="Genomic_DNA"/>
</dbReference>
<accession>A0A7R9EV76</accession>
<proteinExistence type="predicted"/>
<dbReference type="AlphaFoldDB" id="A0A7R9EV76"/>
<reference evidence="1" key="1">
    <citation type="submission" date="2020-11" db="EMBL/GenBank/DDBJ databases">
        <authorList>
            <person name="Tran Van P."/>
        </authorList>
    </citation>
    <scope>NUCLEOTIDE SEQUENCE</scope>
</reference>
<dbReference type="SUPFAM" id="SSF52540">
    <property type="entry name" value="P-loop containing nucleoside triphosphate hydrolases"/>
    <property type="match status" value="1"/>
</dbReference>
<gene>
    <name evidence="1" type="ORF">TBIB3V08_LOCUS3447</name>
</gene>
<dbReference type="InterPro" id="IPR036691">
    <property type="entry name" value="Endo/exonu/phosph_ase_sf"/>
</dbReference>
<dbReference type="InterPro" id="IPR027417">
    <property type="entry name" value="P-loop_NTPase"/>
</dbReference>
<organism evidence="1">
    <name type="scientific">Timema bartmani</name>
    <dbReference type="NCBI Taxonomy" id="61472"/>
    <lineage>
        <taxon>Eukaryota</taxon>
        <taxon>Metazoa</taxon>
        <taxon>Ecdysozoa</taxon>
        <taxon>Arthropoda</taxon>
        <taxon>Hexapoda</taxon>
        <taxon>Insecta</taxon>
        <taxon>Pterygota</taxon>
        <taxon>Neoptera</taxon>
        <taxon>Polyneoptera</taxon>
        <taxon>Phasmatodea</taxon>
        <taxon>Timematodea</taxon>
        <taxon>Timematoidea</taxon>
        <taxon>Timematidae</taxon>
        <taxon>Timema</taxon>
    </lineage>
</organism>